<sequence>MATVEYNTYCFLEGSQILRRIPKSGWVLKFHVDFSLLLRYGWLWYRRILVRRLNLIADEQKRLSILAKARKRLAKWDERRQAAKTGAELRYEKEREKLGTKVESRVQQAEENRMLLLKARRQSRAAVKERRDQSLLEDRLQRAKSQRAEYLRQRGSPHTSVRVNWYNMHKQGDFLSRKLARCWRRFVQLKRSTYTLAKGYDALKIKGKSIKSIPFEELALLIESSTTIQTVKALVDRFETRFTLSHSNASLSGPSKLNNIDHLLKRLTSPKRRGRPSSYLRKGGLRNMGSSVEATENQAKVSRYPVRVVLCAYMRLGHPDVVFSGHG</sequence>
<name>A0A4Y7LB96_PAPSO</name>
<protein>
    <submittedName>
        <fullName evidence="2">Uncharacterized protein</fullName>
    </submittedName>
</protein>
<dbReference type="AlphaFoldDB" id="A0A4Y7LB96"/>
<gene>
    <name evidence="2" type="ORF">C5167_044533</name>
</gene>
<accession>A0A4Y7LB96</accession>
<organism evidence="2 3">
    <name type="scientific">Papaver somniferum</name>
    <name type="common">Opium poppy</name>
    <dbReference type="NCBI Taxonomy" id="3469"/>
    <lineage>
        <taxon>Eukaryota</taxon>
        <taxon>Viridiplantae</taxon>
        <taxon>Streptophyta</taxon>
        <taxon>Embryophyta</taxon>
        <taxon>Tracheophyta</taxon>
        <taxon>Spermatophyta</taxon>
        <taxon>Magnoliopsida</taxon>
        <taxon>Ranunculales</taxon>
        <taxon>Papaveraceae</taxon>
        <taxon>Papaveroideae</taxon>
        <taxon>Papaver</taxon>
    </lineage>
</organism>
<dbReference type="Gramene" id="RZC81952">
    <property type="protein sequence ID" value="RZC81952"/>
    <property type="gene ID" value="C5167_044533"/>
</dbReference>
<comment type="similarity">
    <text evidence="1">Belongs to the TCP11 family.</text>
</comment>
<keyword evidence="3" id="KW-1185">Reference proteome</keyword>
<reference evidence="2 3" key="1">
    <citation type="journal article" date="2018" name="Science">
        <title>The opium poppy genome and morphinan production.</title>
        <authorList>
            <person name="Guo L."/>
            <person name="Winzer T."/>
            <person name="Yang X."/>
            <person name="Li Y."/>
            <person name="Ning Z."/>
            <person name="He Z."/>
            <person name="Teodor R."/>
            <person name="Lu Y."/>
            <person name="Bowser T.A."/>
            <person name="Graham I.A."/>
            <person name="Ye K."/>
        </authorList>
    </citation>
    <scope>NUCLEOTIDE SEQUENCE [LARGE SCALE GENOMIC DNA]</scope>
    <source>
        <strain evidence="3">cv. HN1</strain>
        <tissue evidence="2">Leaves</tissue>
    </source>
</reference>
<evidence type="ECO:0000313" key="3">
    <source>
        <dbReference type="Proteomes" id="UP000316621"/>
    </source>
</evidence>
<dbReference type="PANTHER" id="PTHR12832:SF11">
    <property type="entry name" value="LD23868P"/>
    <property type="match status" value="1"/>
</dbReference>
<dbReference type="InterPro" id="IPR008862">
    <property type="entry name" value="Tcp11"/>
</dbReference>
<dbReference type="PANTHER" id="PTHR12832">
    <property type="entry name" value="TESTIS-SPECIFIC PROTEIN PBS13 T-COMPLEX 11"/>
    <property type="match status" value="1"/>
</dbReference>
<evidence type="ECO:0000256" key="1">
    <source>
        <dbReference type="ARBA" id="ARBA00010954"/>
    </source>
</evidence>
<dbReference type="OMA" id="AREPMAM"/>
<evidence type="ECO:0000313" key="2">
    <source>
        <dbReference type="EMBL" id="RZC81952.1"/>
    </source>
</evidence>
<dbReference type="EMBL" id="CM010724">
    <property type="protein sequence ID" value="RZC81952.1"/>
    <property type="molecule type" value="Genomic_DNA"/>
</dbReference>
<dbReference type="GO" id="GO:0007165">
    <property type="term" value="P:signal transduction"/>
    <property type="evidence" value="ECO:0007669"/>
    <property type="project" value="TreeGrafter"/>
</dbReference>
<dbReference type="Proteomes" id="UP000316621">
    <property type="component" value="Chromosome 10"/>
</dbReference>
<proteinExistence type="inferred from homology"/>